<evidence type="ECO:0000256" key="10">
    <source>
        <dbReference type="ARBA" id="ARBA00023212"/>
    </source>
</evidence>
<dbReference type="Gene3D" id="6.10.250.1400">
    <property type="match status" value="1"/>
</dbReference>
<keyword evidence="11" id="KW-0131">Cell cycle</keyword>
<organism evidence="14 15">
    <name type="scientific">Patella caerulea</name>
    <name type="common">Rayed Mediterranean limpet</name>
    <dbReference type="NCBI Taxonomy" id="87958"/>
    <lineage>
        <taxon>Eukaryota</taxon>
        <taxon>Metazoa</taxon>
        <taxon>Spiralia</taxon>
        <taxon>Lophotrochozoa</taxon>
        <taxon>Mollusca</taxon>
        <taxon>Gastropoda</taxon>
        <taxon>Patellogastropoda</taxon>
        <taxon>Patelloidea</taxon>
        <taxon>Patellidae</taxon>
        <taxon>Patella</taxon>
    </lineage>
</organism>
<dbReference type="GO" id="GO:0000940">
    <property type="term" value="C:outer kinetochore"/>
    <property type="evidence" value="ECO:0007669"/>
    <property type="project" value="InterPro"/>
</dbReference>
<evidence type="ECO:0000256" key="4">
    <source>
        <dbReference type="ARBA" id="ARBA00022454"/>
    </source>
</evidence>
<evidence type="ECO:0000256" key="12">
    <source>
        <dbReference type="ARBA" id="ARBA00023328"/>
    </source>
</evidence>
<reference evidence="14 15" key="1">
    <citation type="submission" date="2024-01" db="EMBL/GenBank/DDBJ databases">
        <title>The genome of the rayed Mediterranean limpet Patella caerulea (Linnaeus, 1758).</title>
        <authorList>
            <person name="Anh-Thu Weber A."/>
            <person name="Halstead-Nussloch G."/>
        </authorList>
    </citation>
    <scope>NUCLEOTIDE SEQUENCE [LARGE SCALE GENOMIC DNA]</scope>
    <source>
        <strain evidence="14">AATW-2023a</strain>
        <tissue evidence="14">Whole specimen</tissue>
    </source>
</reference>
<protein>
    <recommendedName>
        <fullName evidence="16">Spindle and kinetochore-associated protein 3</fullName>
    </recommendedName>
</protein>
<keyword evidence="5" id="KW-0963">Cytoplasm</keyword>
<dbReference type="Proteomes" id="UP001347796">
    <property type="component" value="Unassembled WGS sequence"/>
</dbReference>
<evidence type="ECO:0000313" key="14">
    <source>
        <dbReference type="EMBL" id="KAK6170749.1"/>
    </source>
</evidence>
<feature type="compositionally biased region" description="Polar residues" evidence="13">
    <location>
        <begin position="136"/>
        <end position="162"/>
    </location>
</feature>
<evidence type="ECO:0000256" key="9">
    <source>
        <dbReference type="ARBA" id="ARBA00022838"/>
    </source>
</evidence>
<evidence type="ECO:0000256" key="5">
    <source>
        <dbReference type="ARBA" id="ARBA00022490"/>
    </source>
</evidence>
<dbReference type="GO" id="GO:0007059">
    <property type="term" value="P:chromosome segregation"/>
    <property type="evidence" value="ECO:0007669"/>
    <property type="project" value="InterPro"/>
</dbReference>
<dbReference type="PANTHER" id="PTHR48118:SF1">
    <property type="entry name" value="SPINDLE AND KINETOCHORE-ASSOCIATED PROTEIN 3"/>
    <property type="match status" value="1"/>
</dbReference>
<feature type="region of interest" description="Disordered" evidence="13">
    <location>
        <begin position="110"/>
        <end position="165"/>
    </location>
</feature>
<dbReference type="EMBL" id="JAZGQO010000014">
    <property type="protein sequence ID" value="KAK6170749.1"/>
    <property type="molecule type" value="Genomic_DNA"/>
</dbReference>
<keyword evidence="6" id="KW-0132">Cell division</keyword>
<proteinExistence type="inferred from homology"/>
<dbReference type="PANTHER" id="PTHR48118">
    <property type="entry name" value="SPINDLE AND KINETOCHORE-ASSOCIATED PROTEIN 3"/>
    <property type="match status" value="1"/>
</dbReference>
<feature type="compositionally biased region" description="Acidic residues" evidence="13">
    <location>
        <begin position="115"/>
        <end position="135"/>
    </location>
</feature>
<evidence type="ECO:0000313" key="15">
    <source>
        <dbReference type="Proteomes" id="UP001347796"/>
    </source>
</evidence>
<comment type="similarity">
    <text evidence="3">Belongs to the SKA3 family.</text>
</comment>
<evidence type="ECO:0000256" key="13">
    <source>
        <dbReference type="SAM" id="MobiDB-lite"/>
    </source>
</evidence>
<keyword evidence="15" id="KW-1185">Reference proteome</keyword>
<evidence type="ECO:0000256" key="11">
    <source>
        <dbReference type="ARBA" id="ARBA00023306"/>
    </source>
</evidence>
<evidence type="ECO:0000256" key="8">
    <source>
        <dbReference type="ARBA" id="ARBA00022776"/>
    </source>
</evidence>
<feature type="region of interest" description="Disordered" evidence="13">
    <location>
        <begin position="53"/>
        <end position="73"/>
    </location>
</feature>
<keyword evidence="10" id="KW-0206">Cytoskeleton</keyword>
<name>A0AAN8J979_PATCE</name>
<dbReference type="GO" id="GO:0005876">
    <property type="term" value="C:spindle microtubule"/>
    <property type="evidence" value="ECO:0007669"/>
    <property type="project" value="TreeGrafter"/>
</dbReference>
<feature type="region of interest" description="Disordered" evidence="13">
    <location>
        <begin position="293"/>
        <end position="314"/>
    </location>
</feature>
<dbReference type="AlphaFoldDB" id="A0AAN8J979"/>
<accession>A0AAN8J979</accession>
<gene>
    <name evidence="14" type="ORF">SNE40_019062</name>
</gene>
<dbReference type="InterPro" id="IPR033341">
    <property type="entry name" value="SKA3"/>
</dbReference>
<evidence type="ECO:0000256" key="2">
    <source>
        <dbReference type="ARBA" id="ARBA00004629"/>
    </source>
</evidence>
<evidence type="ECO:0000256" key="1">
    <source>
        <dbReference type="ARBA" id="ARBA00004186"/>
    </source>
</evidence>
<keyword evidence="9" id="KW-0995">Kinetochore</keyword>
<dbReference type="GO" id="GO:0000278">
    <property type="term" value="P:mitotic cell cycle"/>
    <property type="evidence" value="ECO:0007669"/>
    <property type="project" value="TreeGrafter"/>
</dbReference>
<keyword evidence="7" id="KW-0493">Microtubule</keyword>
<dbReference type="GO" id="GO:0051301">
    <property type="term" value="P:cell division"/>
    <property type="evidence" value="ECO:0007669"/>
    <property type="project" value="UniProtKB-KW"/>
</dbReference>
<keyword evidence="8" id="KW-0498">Mitosis</keyword>
<keyword evidence="4" id="KW-0158">Chromosome</keyword>
<sequence>MAGKSESIFSQLYRLTKNIELGTREIQQKVEDKKRNFQDDDDNDKAVQILQEKKSQVKQLKTNASSTLKSLSSSGRNFDQVLTACQTLIESQREELNKIESYLSNYGYVRPVVEEDKDEEGDEETEDKEETEDIDSTSGNKKTSESETINTPPPNTKKSASRTPRMEDFGISSYGLQAISRMAQNKPVTGHNTRVKVTDQVNIMTPTTNYRNQSIPSAFNHDGFTVTPSIMDLSQWPLYTPDSCLPRANCKKNIYDQHANSPSVFATEATDSPLSPVLRTPAFKQMHHKLKESEHHKIPQPSFEQRSDSPVPPVLQTPGMKQIKKSLDDRVEVDNTYISNYNTTSIAAAADDEEPEPPELTMTFQELTELSSIYKYNTTVTEPKEPVSLTQKLGHKIENKTPPVLELLSSRLNKMGIMPEASPCKGDLPPPPTLFGKYKFSQNQENLPPH</sequence>
<keyword evidence="12" id="KW-0137">Centromere</keyword>
<comment type="subcellular location">
    <subcellularLocation>
        <location evidence="2">Chromosome</location>
        <location evidence="2">Centromere</location>
        <location evidence="2">Kinetochore</location>
    </subcellularLocation>
    <subcellularLocation>
        <location evidence="1">Cytoplasm</location>
        <location evidence="1">Cytoskeleton</location>
        <location evidence="1">Spindle</location>
    </subcellularLocation>
</comment>
<evidence type="ECO:0000256" key="7">
    <source>
        <dbReference type="ARBA" id="ARBA00022701"/>
    </source>
</evidence>
<evidence type="ECO:0000256" key="3">
    <source>
        <dbReference type="ARBA" id="ARBA00007716"/>
    </source>
</evidence>
<evidence type="ECO:0000256" key="6">
    <source>
        <dbReference type="ARBA" id="ARBA00022618"/>
    </source>
</evidence>
<evidence type="ECO:0008006" key="16">
    <source>
        <dbReference type="Google" id="ProtNLM"/>
    </source>
</evidence>
<comment type="caution">
    <text evidence="14">The sequence shown here is derived from an EMBL/GenBank/DDBJ whole genome shotgun (WGS) entry which is preliminary data.</text>
</comment>